<keyword evidence="4" id="KW-0235">DNA replication</keyword>
<feature type="region of interest" description="Disordered" evidence="5">
    <location>
        <begin position="1"/>
        <end position="53"/>
    </location>
</feature>
<organism evidence="7 8">
    <name type="scientific">Besnoitia besnoiti</name>
    <name type="common">Apicomplexan protozoan</name>
    <dbReference type="NCBI Taxonomy" id="94643"/>
    <lineage>
        <taxon>Eukaryota</taxon>
        <taxon>Sar</taxon>
        <taxon>Alveolata</taxon>
        <taxon>Apicomplexa</taxon>
        <taxon>Conoidasida</taxon>
        <taxon>Coccidia</taxon>
        <taxon>Eucoccidiorida</taxon>
        <taxon>Eimeriorina</taxon>
        <taxon>Sarcocystidae</taxon>
        <taxon>Besnoitia</taxon>
    </lineage>
</organism>
<dbReference type="SMART" id="SM00483">
    <property type="entry name" value="POLXc"/>
    <property type="match status" value="1"/>
</dbReference>
<dbReference type="InterPro" id="IPR043519">
    <property type="entry name" value="NT_sf"/>
</dbReference>
<dbReference type="KEGG" id="bbes:BESB_021190"/>
<sequence>MLSQAPGMLKKAETVRAAAASGKRPVAAHHECQTEQSAQPGKEDNLGTNTDEDVELTAVAIPLKNVTRVVRERLAHAQSPSASRVASSPCPPRSHCSSSPCPSASASGSPSAAPPSGSVAAAQCSLSPRLTSSSLLASSASARSSLAQSQDEEPVHPPGSSHASQQTLQDGGEEARKSLDSGRRQRENGEARSEASKGADERERDGGGELNRRGKEREPLLGAEEVICIHASSGSDDGASPTEAEASLSSSRRGPAASWPSAKAASPPLARTASAASAANLDTGPAWVPAGDLTDFLLHNLQLISTKYEEQGEAWRATGFRVAVGAIRQSSGKAARVAELARRQAAVTAASEEAAASANASGPPTSLSGAASPSSLAAASASPLARLRREGITRANYTLLKDEPGVGASIFQTIEELVLTGTASRLQVLLHGDRAKALADLQRIWGVGFHTAEKLFSLGVHSVADLRRAVELTDAEEAPTAPDPLEEEAEGRSGREGDEDGEAGDAAGAGLSTDAGAGAGMRRCTNQLLEKLFGVARLEPYLSSGTAATKRRKVRAGATQGNPARRPAIGGAWLPGEREGERLPLNDGPPREAPRGASGRGGEDTIARRRRQEAARLLSRPQRLGLKYVEAFQKRIPHEEVAAIASYIRREIGLDPPADSRAKQEPGGGAAKAEALADNAAGEARVKHEPAKTRADEEEAGGDIGDEERRAAQCKRAWANCFVAMDVCGSYRRGKAECGDIDILIIRRNDQPRGALKDLIARLAACGLLCDNLLVNELLSPPLSARTSPERAQGGDAPKTTRGKGAAQRSLNPVDAPGASDSRGEDAPDARGMMLRKSVSELYCGVCVWPPRPACGAGRNAGADAFVGPSLPRRIDIKIYPERCHAYALLYFTGSAQFNRSMRAWAKRINYSLDDTGLYSRLTMPAAVPSAARAVRQRQARGERAPERDKQEPEARGSEAEAEDEEASLEEPEDADGPAQVKKEGAEGGAVDGGKVAFPADKEEKKSAFDRAYWRRMLKPAQRPASGIVWKARRGLYCETEEEIFDALELQYMPPEDREVFVEPKGGVTSLDLSEEDEYSESRE</sequence>
<dbReference type="InterPro" id="IPR028207">
    <property type="entry name" value="DNA_pol_B_palm_palm"/>
</dbReference>
<reference evidence="7 8" key="1">
    <citation type="submission" date="2017-09" db="EMBL/GenBank/DDBJ databases">
        <title>Genome sequencing of Besnoitia besnoiti strain Bb-Ger1.</title>
        <authorList>
            <person name="Schares G."/>
            <person name="Venepally P."/>
            <person name="Lorenzi H.A."/>
        </authorList>
    </citation>
    <scope>NUCLEOTIDE SEQUENCE [LARGE SCALE GENOMIC DNA]</scope>
    <source>
        <strain evidence="7 8">Bb-Ger1</strain>
    </source>
</reference>
<feature type="compositionally biased region" description="Acidic residues" evidence="5">
    <location>
        <begin position="960"/>
        <end position="976"/>
    </location>
</feature>
<dbReference type="InterPro" id="IPR029398">
    <property type="entry name" value="PolB_thumb"/>
</dbReference>
<dbReference type="SUPFAM" id="SSF81301">
    <property type="entry name" value="Nucleotidyltransferase"/>
    <property type="match status" value="1"/>
</dbReference>
<feature type="region of interest" description="Disordered" evidence="5">
    <location>
        <begin position="783"/>
        <end position="829"/>
    </location>
</feature>
<feature type="compositionally biased region" description="Low complexity" evidence="5">
    <location>
        <begin position="93"/>
        <end position="149"/>
    </location>
</feature>
<feature type="region of interest" description="Disordered" evidence="5">
    <location>
        <begin position="656"/>
        <end position="704"/>
    </location>
</feature>
<dbReference type="AlphaFoldDB" id="A0A2A9M0U5"/>
<protein>
    <recommendedName>
        <fullName evidence="6">DNA-directed DNA polymerase X domain-containing protein</fullName>
    </recommendedName>
</protein>
<dbReference type="Proteomes" id="UP000224006">
    <property type="component" value="Chromosome XI"/>
</dbReference>
<evidence type="ECO:0000256" key="1">
    <source>
        <dbReference type="ARBA" id="ARBA00022634"/>
    </source>
</evidence>
<feature type="compositionally biased region" description="Basic and acidic residues" evidence="5">
    <location>
        <begin position="940"/>
        <end position="959"/>
    </location>
</feature>
<evidence type="ECO:0000313" key="8">
    <source>
        <dbReference type="Proteomes" id="UP000224006"/>
    </source>
</evidence>
<feature type="region of interest" description="Disordered" evidence="5">
    <location>
        <begin position="548"/>
        <end position="606"/>
    </location>
</feature>
<feature type="region of interest" description="Disordered" evidence="5">
    <location>
        <begin position="473"/>
        <end position="517"/>
    </location>
</feature>
<feature type="region of interest" description="Disordered" evidence="5">
    <location>
        <begin position="1062"/>
        <end position="1084"/>
    </location>
</feature>
<dbReference type="VEuPathDB" id="ToxoDB:BESB_021190"/>
<dbReference type="GeneID" id="40307180"/>
<keyword evidence="8" id="KW-1185">Reference proteome</keyword>
<feature type="compositionally biased region" description="Acidic residues" evidence="5">
    <location>
        <begin position="1073"/>
        <end position="1084"/>
    </location>
</feature>
<keyword evidence="3" id="KW-0548">Nucleotidyltransferase</keyword>
<feature type="compositionally biased region" description="Basic and acidic residues" evidence="5">
    <location>
        <begin position="173"/>
        <end position="219"/>
    </location>
</feature>
<dbReference type="Gene3D" id="3.30.460.10">
    <property type="entry name" value="Beta Polymerase, domain 2"/>
    <property type="match status" value="1"/>
</dbReference>
<dbReference type="SUPFAM" id="SSF81585">
    <property type="entry name" value="PsbU/PolX domain-like"/>
    <property type="match status" value="1"/>
</dbReference>
<evidence type="ECO:0000256" key="4">
    <source>
        <dbReference type="ARBA" id="ARBA00022705"/>
    </source>
</evidence>
<keyword evidence="2" id="KW-0808">Transferase</keyword>
<feature type="domain" description="DNA-directed DNA polymerase X" evidence="6">
    <location>
        <begin position="298"/>
        <end position="1059"/>
    </location>
</feature>
<accession>A0A2A9M0U5</accession>
<keyword evidence="1" id="KW-0237">DNA synthesis</keyword>
<evidence type="ECO:0000313" key="7">
    <source>
        <dbReference type="EMBL" id="PFH32178.1"/>
    </source>
</evidence>
<dbReference type="OrthoDB" id="333472at2759"/>
<evidence type="ECO:0000256" key="2">
    <source>
        <dbReference type="ARBA" id="ARBA00022679"/>
    </source>
</evidence>
<dbReference type="PANTHER" id="PTHR11276">
    <property type="entry name" value="DNA POLYMERASE TYPE-X FAMILY MEMBER"/>
    <property type="match status" value="1"/>
</dbReference>
<dbReference type="STRING" id="94643.A0A2A9M0U5"/>
<evidence type="ECO:0000259" key="6">
    <source>
        <dbReference type="SMART" id="SM00483"/>
    </source>
</evidence>
<dbReference type="InterPro" id="IPR037160">
    <property type="entry name" value="DNA_Pol_thumb_sf"/>
</dbReference>
<feature type="compositionally biased region" description="Basic and acidic residues" evidence="5">
    <location>
        <begin position="576"/>
        <end position="594"/>
    </location>
</feature>
<feature type="compositionally biased region" description="Low complexity" evidence="5">
    <location>
        <begin position="671"/>
        <end position="683"/>
    </location>
</feature>
<evidence type="ECO:0000256" key="5">
    <source>
        <dbReference type="SAM" id="MobiDB-lite"/>
    </source>
</evidence>
<name>A0A2A9M0U5_BESBE</name>
<dbReference type="GO" id="GO:0006303">
    <property type="term" value="P:double-strand break repair via nonhomologous end joining"/>
    <property type="evidence" value="ECO:0007669"/>
    <property type="project" value="TreeGrafter"/>
</dbReference>
<dbReference type="EMBL" id="NWUJ01000012">
    <property type="protein sequence ID" value="PFH32178.1"/>
    <property type="molecule type" value="Genomic_DNA"/>
</dbReference>
<feature type="region of interest" description="Disordered" evidence="5">
    <location>
        <begin position="930"/>
        <end position="1002"/>
    </location>
</feature>
<dbReference type="Pfam" id="PF14792">
    <property type="entry name" value="DNA_pol_B_palm"/>
    <property type="match status" value="1"/>
</dbReference>
<comment type="caution">
    <text evidence="7">The sequence shown here is derived from an EMBL/GenBank/DDBJ whole genome shotgun (WGS) entry which is preliminary data.</text>
</comment>
<evidence type="ECO:0000256" key="3">
    <source>
        <dbReference type="ARBA" id="ARBA00022695"/>
    </source>
</evidence>
<dbReference type="Pfam" id="PF14791">
    <property type="entry name" value="DNA_pol_B_thumb"/>
    <property type="match status" value="1"/>
</dbReference>
<dbReference type="PANTHER" id="PTHR11276:SF28">
    <property type="entry name" value="DNA POLYMERASE LAMBDA"/>
    <property type="match status" value="1"/>
</dbReference>
<dbReference type="GO" id="GO:0005634">
    <property type="term" value="C:nucleus"/>
    <property type="evidence" value="ECO:0007669"/>
    <property type="project" value="TreeGrafter"/>
</dbReference>
<dbReference type="RefSeq" id="XP_029216187.1">
    <property type="nucleotide sequence ID" value="XM_029360828.1"/>
</dbReference>
<dbReference type="GO" id="GO:0003887">
    <property type="term" value="F:DNA-directed DNA polymerase activity"/>
    <property type="evidence" value="ECO:0007669"/>
    <property type="project" value="InterPro"/>
</dbReference>
<dbReference type="Gene3D" id="3.30.210.10">
    <property type="entry name" value="DNA polymerase, thumb domain"/>
    <property type="match status" value="2"/>
</dbReference>
<feature type="region of interest" description="Disordered" evidence="5">
    <location>
        <begin position="75"/>
        <end position="268"/>
    </location>
</feature>
<dbReference type="InterPro" id="IPR002054">
    <property type="entry name" value="DNA-dir_DNA_pol_X"/>
</dbReference>
<feature type="compositionally biased region" description="Basic and acidic residues" evidence="5">
    <location>
        <begin position="684"/>
        <end position="695"/>
    </location>
</feature>
<feature type="compositionally biased region" description="Low complexity" evidence="5">
    <location>
        <begin position="255"/>
        <end position="268"/>
    </location>
</feature>
<dbReference type="Gene3D" id="1.10.150.20">
    <property type="entry name" value="5' to 3' exonuclease, C-terminal subdomain"/>
    <property type="match status" value="1"/>
</dbReference>
<gene>
    <name evidence="7" type="ORF">BESB_021190</name>
</gene>
<dbReference type="GO" id="GO:0003677">
    <property type="term" value="F:DNA binding"/>
    <property type="evidence" value="ECO:0007669"/>
    <property type="project" value="InterPro"/>
</dbReference>
<dbReference type="InterPro" id="IPR022312">
    <property type="entry name" value="DNA_pol_X"/>
</dbReference>
<proteinExistence type="predicted"/>